<gene>
    <name evidence="5" type="ORF">H9981_05280</name>
</gene>
<comment type="caution">
    <text evidence="5">The sequence shown here is derived from an EMBL/GenBank/DDBJ whole genome shotgun (WGS) entry which is preliminary data.</text>
</comment>
<dbReference type="Gene3D" id="2.60.120.430">
    <property type="entry name" value="Galactose-binding lectin"/>
    <property type="match status" value="1"/>
</dbReference>
<dbReference type="SUPFAM" id="SSF69318">
    <property type="entry name" value="Integrin alpha N-terminal domain"/>
    <property type="match status" value="1"/>
</dbReference>
<dbReference type="SUPFAM" id="SSF49785">
    <property type="entry name" value="Galactose-binding domain-like"/>
    <property type="match status" value="1"/>
</dbReference>
<dbReference type="Pfam" id="PF18370">
    <property type="entry name" value="RGI_lyase"/>
    <property type="match status" value="1"/>
</dbReference>
<reference evidence="5" key="1">
    <citation type="journal article" date="2021" name="PeerJ">
        <title>Extensive microbial diversity within the chicken gut microbiome revealed by metagenomics and culture.</title>
        <authorList>
            <person name="Gilroy R."/>
            <person name="Ravi A."/>
            <person name="Getino M."/>
            <person name="Pursley I."/>
            <person name="Horton D.L."/>
            <person name="Alikhan N.F."/>
            <person name="Baker D."/>
            <person name="Gharbi K."/>
            <person name="Hall N."/>
            <person name="Watson M."/>
            <person name="Adriaenssens E.M."/>
            <person name="Foster-Nyarko E."/>
            <person name="Jarju S."/>
            <person name="Secka A."/>
            <person name="Antonio M."/>
            <person name="Oren A."/>
            <person name="Chaudhuri R.R."/>
            <person name="La Ragione R."/>
            <person name="Hildebrand F."/>
            <person name="Pallen M.J."/>
        </authorList>
    </citation>
    <scope>NUCLEOTIDE SEQUENCE</scope>
    <source>
        <strain evidence="5">ChiSjej5B23-15282</strain>
    </source>
</reference>
<dbReference type="InterPro" id="IPR034641">
    <property type="entry name" value="RGL11"/>
</dbReference>
<dbReference type="InterPro" id="IPR036116">
    <property type="entry name" value="FN3_sf"/>
</dbReference>
<dbReference type="EMBL" id="DXFA01000095">
    <property type="protein sequence ID" value="HIX48410.1"/>
    <property type="molecule type" value="Genomic_DNA"/>
</dbReference>
<keyword evidence="3" id="KW-0732">Signal</keyword>
<dbReference type="InterPro" id="IPR041624">
    <property type="entry name" value="RGI_lyase"/>
</dbReference>
<evidence type="ECO:0000313" key="6">
    <source>
        <dbReference type="Proteomes" id="UP000824243"/>
    </source>
</evidence>
<evidence type="ECO:0000256" key="3">
    <source>
        <dbReference type="SAM" id="SignalP"/>
    </source>
</evidence>
<dbReference type="AlphaFoldDB" id="A0A9D1VWS6"/>
<keyword evidence="2" id="KW-0472">Membrane</keyword>
<feature type="signal peptide" evidence="3">
    <location>
        <begin position="1"/>
        <end position="27"/>
    </location>
</feature>
<evidence type="ECO:0000256" key="1">
    <source>
        <dbReference type="SAM" id="MobiDB-lite"/>
    </source>
</evidence>
<dbReference type="SMART" id="SM00060">
    <property type="entry name" value="FN3"/>
    <property type="match status" value="2"/>
</dbReference>
<evidence type="ECO:0000313" key="5">
    <source>
        <dbReference type="EMBL" id="HIX48410.1"/>
    </source>
</evidence>
<feature type="domain" description="Fibronectin type-III" evidence="4">
    <location>
        <begin position="200"/>
        <end position="287"/>
    </location>
</feature>
<proteinExistence type="predicted"/>
<sequence length="1142" mass="123644">MKVKKTTKQLGAAFLAAAVVLSSALPAAVSAEELAQTRAGAGEWKFDFNIEGSETADGWTGITVNKKGGSSATGYTYSEDQGYGIVDTGAAVEGRTESVGNNPEFSIPEEVYTDFAILKGREFAVDVENGVYTVQFVIGSTNSNTTNVVIEDEYEGSLNPGKTQYGIMTIDNVEVTDGQMNMAFSGDGRVNGIIIGSIAAPENVKAQADLDLMQVNLSWDAVDGAVSYNVYRNVGDVVQKIGSSDSTGYIDKDVELLGSYTYTVKAVSATGIESAASVEANVTVQDTSASAPAAPTGVEAAVTEEATVITWEPVENAVEYEVYWSDRNRTDLEGTDGYALAGKTAETSYTYEKSTHINRWFKVVAVGAGGKSEASEAAAAEIGTVISAQAEYLDRGLVAVNTSEGVFVSFRIPGDEYAQGASYRILRDGEVIKEIGSDENSNYLDTEGTPESEYSVQAVIGGKVYEACDPVTLWSDQYMEVPLQKPQPYHDEKLTADYEYVPNDTNIADADGDGEYELFVKWDGLSHDNSEEGYTSPVYIDCYELDGTLLWRIDLGINIRSGAHYTQFQVYDFDGDGKAEVICKTADGTVDGKGNPIDGTEEVVDYRSVKGEKSSTGLTYKRDGYILDGPEYLTLFDGETGEALDTIDYDPGRGDVTAWGDDYGNRVDRFLAGVAYLDGETPSAIFGRGYYTRAVVCAYNVVDDKLEQIWKIDSNDEQSAGLYGQGAHSLTSADVDGDGCQEVIYGSATIDNDGTLLYSLGQKGERHGGHGDAERVSDFNLKNPGLEIFMVHENHPWDAGVEMHDAETGDYQFALPTTDDTGRGASGDIDPRYEGAESWAIDTNTWNSRSGRLVSQDGELISNNIPAANFMIWWDGDLGREILDHTYDDKPVSVNISKWNWETEEEEVLLESDEVYSNNGTKGNPCFQADIFGDWREEAAWRTADGNAIRIYTTTDLSDYRLYTLMHDTQYRTQVACEATGYNQPPTTSFYIGFDEDLMNVPVPTLDIVNNRQGEVVEEPELNTDELKDAVSAAEGLDSSDYTAESWQALQEALAAAKDALANASTQEEIDAAFDALVGALEDLKPADGSGQTQDPSDTSDKDTQDKDTPDSGKAAQTGDDIPAIWSILAVMAAAVYNGLIN</sequence>
<dbReference type="Gene3D" id="2.60.40.10">
    <property type="entry name" value="Immunoglobulins"/>
    <property type="match status" value="3"/>
</dbReference>
<dbReference type="CDD" id="cd10318">
    <property type="entry name" value="RGL11"/>
    <property type="match status" value="1"/>
</dbReference>
<dbReference type="Gene3D" id="1.20.1270.70">
    <property type="entry name" value="Designed single chain three-helix bundle"/>
    <property type="match status" value="1"/>
</dbReference>
<dbReference type="PANTHER" id="PTHR43118">
    <property type="entry name" value="RHAMNOGALACTURONAN LYASE (EUROFUNG)"/>
    <property type="match status" value="1"/>
</dbReference>
<accession>A0A9D1VWS6</accession>
<dbReference type="InterPro" id="IPR028994">
    <property type="entry name" value="Integrin_alpha_N"/>
</dbReference>
<keyword evidence="2" id="KW-0812">Transmembrane</keyword>
<dbReference type="Proteomes" id="UP000824243">
    <property type="component" value="Unassembled WGS sequence"/>
</dbReference>
<protein>
    <recommendedName>
        <fullName evidence="4">Fibronectin type-III domain-containing protein</fullName>
    </recommendedName>
</protein>
<keyword evidence="2" id="KW-1133">Transmembrane helix</keyword>
<feature type="transmembrane region" description="Helical" evidence="2">
    <location>
        <begin position="1124"/>
        <end position="1141"/>
    </location>
</feature>
<dbReference type="Pfam" id="PF21348">
    <property type="entry name" value="RGL11_C"/>
    <property type="match status" value="1"/>
</dbReference>
<dbReference type="PANTHER" id="PTHR43118:SF1">
    <property type="entry name" value="RHAMNOGALACTURONAN LYASE (EUROFUNG)"/>
    <property type="match status" value="1"/>
</dbReference>
<dbReference type="InterPro" id="IPR003961">
    <property type="entry name" value="FN3_dom"/>
</dbReference>
<organism evidence="5 6">
    <name type="scientific">Candidatus Mediterraneibacter caccavium</name>
    <dbReference type="NCBI Taxonomy" id="2838661"/>
    <lineage>
        <taxon>Bacteria</taxon>
        <taxon>Bacillati</taxon>
        <taxon>Bacillota</taxon>
        <taxon>Clostridia</taxon>
        <taxon>Lachnospirales</taxon>
        <taxon>Lachnospiraceae</taxon>
        <taxon>Mediterraneibacter</taxon>
    </lineage>
</organism>
<feature type="chain" id="PRO_5038833007" description="Fibronectin type-III domain-containing protein" evidence="3">
    <location>
        <begin position="28"/>
        <end position="1142"/>
    </location>
</feature>
<evidence type="ECO:0000259" key="4">
    <source>
        <dbReference type="PROSITE" id="PS50853"/>
    </source>
</evidence>
<feature type="compositionally biased region" description="Basic and acidic residues" evidence="1">
    <location>
        <begin position="1099"/>
        <end position="1111"/>
    </location>
</feature>
<feature type="region of interest" description="Disordered" evidence="1">
    <location>
        <begin position="1084"/>
        <end position="1118"/>
    </location>
</feature>
<dbReference type="InterPro" id="IPR049366">
    <property type="entry name" value="RGL11_C"/>
</dbReference>
<dbReference type="InterPro" id="IPR013783">
    <property type="entry name" value="Ig-like_fold"/>
</dbReference>
<evidence type="ECO:0000256" key="2">
    <source>
        <dbReference type="SAM" id="Phobius"/>
    </source>
</evidence>
<dbReference type="SUPFAM" id="SSF49265">
    <property type="entry name" value="Fibronectin type III"/>
    <property type="match status" value="1"/>
</dbReference>
<dbReference type="PROSITE" id="PS50853">
    <property type="entry name" value="FN3"/>
    <property type="match status" value="1"/>
</dbReference>
<reference evidence="5" key="2">
    <citation type="submission" date="2021-04" db="EMBL/GenBank/DDBJ databases">
        <authorList>
            <person name="Gilroy R."/>
        </authorList>
    </citation>
    <scope>NUCLEOTIDE SEQUENCE</scope>
    <source>
        <strain evidence="5">ChiSjej5B23-15282</strain>
    </source>
</reference>
<dbReference type="InterPro" id="IPR008979">
    <property type="entry name" value="Galactose-bd-like_sf"/>
</dbReference>
<name>A0A9D1VWS6_9FIRM</name>